<dbReference type="EMBL" id="AZGC01000010">
    <property type="protein sequence ID" value="KRL96269.1"/>
    <property type="molecule type" value="Genomic_DNA"/>
</dbReference>
<evidence type="ECO:0000313" key="2">
    <source>
        <dbReference type="Proteomes" id="UP000051084"/>
    </source>
</evidence>
<name>A0A0R1USV9_9LACO</name>
<dbReference type="OrthoDB" id="2329481at2"/>
<dbReference type="RefSeq" id="WP_054652768.1">
    <property type="nucleotide sequence ID" value="NZ_AZGC01000010.1"/>
</dbReference>
<accession>A0A0R1USV9</accession>
<keyword evidence="2" id="KW-1185">Reference proteome</keyword>
<gene>
    <name evidence="1" type="ORF">FC21_GL000266</name>
</gene>
<dbReference type="PATRIC" id="fig|1423742.4.peg.281"/>
<comment type="caution">
    <text evidence="1">The sequence shown here is derived from an EMBL/GenBank/DDBJ whole genome shotgun (WGS) entry which is preliminary data.</text>
</comment>
<sequence length="215" mass="24707">MEIMSKPALREIVAVKQLEFASEILTTTGETLRIEERAHQYLARRLTGPKLWQRQLKAIEQVVREQAPRRNLAFGFVGQQVQFVPAAGLTSPTVVYYANHYLKQVHPDRRGTRLEMVDGLPDLIVNEPVAKVQRYQVANDKVKLMLDAVSQQYQLAGGGTIADDDQINYRERQRICDQVDQMMMVQLANEVHELLYDEPLAPDQVELVKRKYGKY</sequence>
<proteinExistence type="predicted"/>
<reference evidence="1 2" key="1">
    <citation type="journal article" date="2015" name="Genome Announc.">
        <title>Expanding the biotechnology potential of lactobacilli through comparative genomics of 213 strains and associated genera.</title>
        <authorList>
            <person name="Sun Z."/>
            <person name="Harris H.M."/>
            <person name="McCann A."/>
            <person name="Guo C."/>
            <person name="Argimon S."/>
            <person name="Zhang W."/>
            <person name="Yang X."/>
            <person name="Jeffery I.B."/>
            <person name="Cooney J.C."/>
            <person name="Kagawa T.F."/>
            <person name="Liu W."/>
            <person name="Song Y."/>
            <person name="Salvetti E."/>
            <person name="Wrobel A."/>
            <person name="Rasinkangas P."/>
            <person name="Parkhill J."/>
            <person name="Rea M.C."/>
            <person name="O'Sullivan O."/>
            <person name="Ritari J."/>
            <person name="Douillard F.P."/>
            <person name="Paul Ross R."/>
            <person name="Yang R."/>
            <person name="Briner A.E."/>
            <person name="Felis G.E."/>
            <person name="de Vos W.M."/>
            <person name="Barrangou R."/>
            <person name="Klaenhammer T.R."/>
            <person name="Caufield P.W."/>
            <person name="Cui Y."/>
            <person name="Zhang H."/>
            <person name="O'Toole P.W."/>
        </authorList>
    </citation>
    <scope>NUCLEOTIDE SEQUENCE [LARGE SCALE GENOMIC DNA]</scope>
    <source>
        <strain evidence="1 2">DSM 18793</strain>
    </source>
</reference>
<evidence type="ECO:0000313" key="1">
    <source>
        <dbReference type="EMBL" id="KRL96269.1"/>
    </source>
</evidence>
<dbReference type="STRING" id="417373.GCA_001570685_00689"/>
<dbReference type="AlphaFoldDB" id="A0A0R1USV9"/>
<protein>
    <submittedName>
        <fullName evidence="1">Uncharacterized protein</fullName>
    </submittedName>
</protein>
<dbReference type="Proteomes" id="UP000051084">
    <property type="component" value="Unassembled WGS sequence"/>
</dbReference>
<organism evidence="1 2">
    <name type="scientific">Limosilactobacillus equigenerosi DSM 18793 = JCM 14505</name>
    <dbReference type="NCBI Taxonomy" id="1423742"/>
    <lineage>
        <taxon>Bacteria</taxon>
        <taxon>Bacillati</taxon>
        <taxon>Bacillota</taxon>
        <taxon>Bacilli</taxon>
        <taxon>Lactobacillales</taxon>
        <taxon>Lactobacillaceae</taxon>
        <taxon>Limosilactobacillus</taxon>
    </lineage>
</organism>